<dbReference type="AlphaFoldDB" id="A0AAV1AGZ2"/>
<organism evidence="1 2">
    <name type="scientific">Vicia faba</name>
    <name type="common">Broad bean</name>
    <name type="synonym">Faba vulgaris</name>
    <dbReference type="NCBI Taxonomy" id="3906"/>
    <lineage>
        <taxon>Eukaryota</taxon>
        <taxon>Viridiplantae</taxon>
        <taxon>Streptophyta</taxon>
        <taxon>Embryophyta</taxon>
        <taxon>Tracheophyta</taxon>
        <taxon>Spermatophyta</taxon>
        <taxon>Magnoliopsida</taxon>
        <taxon>eudicotyledons</taxon>
        <taxon>Gunneridae</taxon>
        <taxon>Pentapetalae</taxon>
        <taxon>rosids</taxon>
        <taxon>fabids</taxon>
        <taxon>Fabales</taxon>
        <taxon>Fabaceae</taxon>
        <taxon>Papilionoideae</taxon>
        <taxon>50 kb inversion clade</taxon>
        <taxon>NPAAA clade</taxon>
        <taxon>Hologalegina</taxon>
        <taxon>IRL clade</taxon>
        <taxon>Fabeae</taxon>
        <taxon>Vicia</taxon>
    </lineage>
</organism>
<dbReference type="Proteomes" id="UP001157006">
    <property type="component" value="Chromosome 4"/>
</dbReference>
<protein>
    <submittedName>
        <fullName evidence="1">Uncharacterized protein</fullName>
    </submittedName>
</protein>
<keyword evidence="2" id="KW-1185">Reference proteome</keyword>
<sequence>MRKYKQNQCLTYLFIPCSWGLLKAIWGFIKLVNQDEVLIFKIRWLRQVYIFLKRVVRKIIIVKKRHPTFFSRGRYVTSQLSLYANHAARHVWNGEYRETLKCINHGMKILKLQQAEELWFHDVMQ</sequence>
<gene>
    <name evidence="1" type="ORF">VFH_IV146320</name>
</gene>
<accession>A0AAV1AGZ2</accession>
<evidence type="ECO:0000313" key="1">
    <source>
        <dbReference type="EMBL" id="CAI8609704.1"/>
    </source>
</evidence>
<name>A0AAV1AGZ2_VICFA</name>
<dbReference type="EMBL" id="OX451739">
    <property type="protein sequence ID" value="CAI8609704.1"/>
    <property type="molecule type" value="Genomic_DNA"/>
</dbReference>
<proteinExistence type="predicted"/>
<reference evidence="1 2" key="1">
    <citation type="submission" date="2023-01" db="EMBL/GenBank/DDBJ databases">
        <authorList>
            <person name="Kreplak J."/>
        </authorList>
    </citation>
    <scope>NUCLEOTIDE SEQUENCE [LARGE SCALE GENOMIC DNA]</scope>
</reference>
<evidence type="ECO:0000313" key="2">
    <source>
        <dbReference type="Proteomes" id="UP001157006"/>
    </source>
</evidence>